<dbReference type="Pfam" id="PF07690">
    <property type="entry name" value="MFS_1"/>
    <property type="match status" value="1"/>
</dbReference>
<proteinExistence type="inferred from homology"/>
<comment type="similarity">
    <text evidence="2 8">Belongs to the major facilitator superfamily. Bcr/CmlA family.</text>
</comment>
<keyword evidence="8" id="KW-0997">Cell inner membrane</keyword>
<feature type="transmembrane region" description="Helical" evidence="8">
    <location>
        <begin position="212"/>
        <end position="230"/>
    </location>
</feature>
<gene>
    <name evidence="10" type="ORF">A4W93_02350</name>
</gene>
<name>A0A1W6LHI6_9BURK</name>
<comment type="subcellular location">
    <subcellularLocation>
        <location evidence="8">Cell inner membrane</location>
        <topology evidence="8">Multi-pass membrane protein</topology>
    </subcellularLocation>
    <subcellularLocation>
        <location evidence="1">Cell membrane</location>
        <topology evidence="1">Multi-pass membrane protein</topology>
    </subcellularLocation>
</comment>
<feature type="transmembrane region" description="Helical" evidence="8">
    <location>
        <begin position="75"/>
        <end position="93"/>
    </location>
</feature>
<evidence type="ECO:0000256" key="1">
    <source>
        <dbReference type="ARBA" id="ARBA00004651"/>
    </source>
</evidence>
<dbReference type="GO" id="GO:0042910">
    <property type="term" value="F:xenobiotic transmembrane transporter activity"/>
    <property type="evidence" value="ECO:0007669"/>
    <property type="project" value="InterPro"/>
</dbReference>
<keyword evidence="4" id="KW-1003">Cell membrane</keyword>
<accession>A0A1W6LHI6</accession>
<comment type="caution">
    <text evidence="8">Lacks conserved residue(s) required for the propagation of feature annotation.</text>
</comment>
<dbReference type="InterPro" id="IPR020846">
    <property type="entry name" value="MFS_dom"/>
</dbReference>
<feature type="transmembrane region" description="Helical" evidence="8">
    <location>
        <begin position="307"/>
        <end position="330"/>
    </location>
</feature>
<protein>
    <recommendedName>
        <fullName evidence="8">Bcr/CflA family efflux transporter</fullName>
    </recommendedName>
</protein>
<dbReference type="InterPro" id="IPR011701">
    <property type="entry name" value="MFS"/>
</dbReference>
<feature type="transmembrane region" description="Helical" evidence="8">
    <location>
        <begin position="282"/>
        <end position="301"/>
    </location>
</feature>
<evidence type="ECO:0000313" key="11">
    <source>
        <dbReference type="Proteomes" id="UP000193427"/>
    </source>
</evidence>
<feature type="transmembrane region" description="Helical" evidence="8">
    <location>
        <begin position="250"/>
        <end position="270"/>
    </location>
</feature>
<dbReference type="InterPro" id="IPR036259">
    <property type="entry name" value="MFS_trans_sf"/>
</dbReference>
<sequence>MISPFLRLALVLGLLSAIGPFAIDMYLPALPAIGNTLVADVGAVQMSLTAFFAAVSVSQLVYGPASDLFGRKKPLYFGMALFTLASIGCALAPNIGTLVAFRFVQGLGAGAAMTVPRAVVRDVHTGNDAARLMSLLMLVFSVSPILAPLVGSFVVEAFGWRGIFWFVTGAGVAGLALLAFVLQETRPPAERAGSTWRGSLSAYGQLMRDRHFLGLTFIGAFGLASFFVYLANSSFVMINHYGLSPREYSFAFSINAVSFIGVSQLTGWFAKRFGLRRTVRGAVLGFTVTMTLLLVLFTAGVDRFDVLAGLLFVGFGFLGLVIPATSVLALEDHGDIAGVASALMGTLQLVTGAVVMGFTGLFLDGTAFPMVAGITLCAVMSMAFTQATLGAPGRTAAAF</sequence>
<dbReference type="OrthoDB" id="9814303at2"/>
<dbReference type="PANTHER" id="PTHR42718">
    <property type="entry name" value="MAJOR FACILITATOR SUPERFAMILY MULTIDRUG TRANSPORTER MFSC"/>
    <property type="match status" value="1"/>
</dbReference>
<feature type="transmembrane region" description="Helical" evidence="8">
    <location>
        <begin position="367"/>
        <end position="385"/>
    </location>
</feature>
<feature type="transmembrane region" description="Helical" evidence="8">
    <location>
        <begin position="132"/>
        <end position="151"/>
    </location>
</feature>
<keyword evidence="11" id="KW-1185">Reference proteome</keyword>
<dbReference type="CDD" id="cd17320">
    <property type="entry name" value="MFS_MdfA_MDR_like"/>
    <property type="match status" value="1"/>
</dbReference>
<feature type="transmembrane region" description="Helical" evidence="8">
    <location>
        <begin position="46"/>
        <end position="63"/>
    </location>
</feature>
<keyword evidence="7 8" id="KW-0472">Membrane</keyword>
<feature type="domain" description="Major facilitator superfamily (MFS) profile" evidence="9">
    <location>
        <begin position="5"/>
        <end position="390"/>
    </location>
</feature>
<reference evidence="10 11" key="1">
    <citation type="submission" date="2016-04" db="EMBL/GenBank/DDBJ databases">
        <title>Complete genome sequence of natural rubber-degrading, novel Gram-negative bacterium, Rhizobacter gummiphilus strain NS21.</title>
        <authorList>
            <person name="Tabata M."/>
            <person name="Kasai D."/>
            <person name="Fukuda M."/>
        </authorList>
    </citation>
    <scope>NUCLEOTIDE SEQUENCE [LARGE SCALE GENOMIC DNA]</scope>
    <source>
        <strain evidence="10 11">NS21</strain>
    </source>
</reference>
<dbReference type="KEGG" id="rgu:A4W93_02350"/>
<organism evidence="10 11">
    <name type="scientific">Piscinibacter gummiphilus</name>
    <dbReference type="NCBI Taxonomy" id="946333"/>
    <lineage>
        <taxon>Bacteria</taxon>
        <taxon>Pseudomonadati</taxon>
        <taxon>Pseudomonadota</taxon>
        <taxon>Betaproteobacteria</taxon>
        <taxon>Burkholderiales</taxon>
        <taxon>Sphaerotilaceae</taxon>
        <taxon>Piscinibacter</taxon>
    </lineage>
</organism>
<evidence type="ECO:0000259" key="9">
    <source>
        <dbReference type="PROSITE" id="PS50850"/>
    </source>
</evidence>
<dbReference type="GO" id="GO:1990961">
    <property type="term" value="P:xenobiotic detoxification by transmembrane export across the plasma membrane"/>
    <property type="evidence" value="ECO:0007669"/>
    <property type="project" value="InterPro"/>
</dbReference>
<keyword evidence="3 8" id="KW-0813">Transport</keyword>
<feature type="transmembrane region" description="Helical" evidence="8">
    <location>
        <begin position="342"/>
        <end position="361"/>
    </location>
</feature>
<evidence type="ECO:0000256" key="2">
    <source>
        <dbReference type="ARBA" id="ARBA00006236"/>
    </source>
</evidence>
<evidence type="ECO:0000256" key="5">
    <source>
        <dbReference type="ARBA" id="ARBA00022692"/>
    </source>
</evidence>
<dbReference type="SUPFAM" id="SSF103473">
    <property type="entry name" value="MFS general substrate transporter"/>
    <property type="match status" value="1"/>
</dbReference>
<dbReference type="EMBL" id="CP015118">
    <property type="protein sequence ID" value="ARN23688.1"/>
    <property type="molecule type" value="Genomic_DNA"/>
</dbReference>
<dbReference type="AlphaFoldDB" id="A0A1W6LHI6"/>
<evidence type="ECO:0000256" key="7">
    <source>
        <dbReference type="ARBA" id="ARBA00023136"/>
    </source>
</evidence>
<evidence type="ECO:0000256" key="3">
    <source>
        <dbReference type="ARBA" id="ARBA00022448"/>
    </source>
</evidence>
<keyword evidence="5 8" id="KW-0812">Transmembrane</keyword>
<feature type="transmembrane region" description="Helical" evidence="8">
    <location>
        <begin position="99"/>
        <end position="120"/>
    </location>
</feature>
<evidence type="ECO:0000256" key="6">
    <source>
        <dbReference type="ARBA" id="ARBA00022989"/>
    </source>
</evidence>
<keyword evidence="6 8" id="KW-1133">Transmembrane helix</keyword>
<evidence type="ECO:0000313" key="10">
    <source>
        <dbReference type="EMBL" id="ARN23688.1"/>
    </source>
</evidence>
<feature type="transmembrane region" description="Helical" evidence="8">
    <location>
        <begin position="163"/>
        <end position="182"/>
    </location>
</feature>
<dbReference type="PANTHER" id="PTHR42718:SF46">
    <property type="entry name" value="BLR6921 PROTEIN"/>
    <property type="match status" value="1"/>
</dbReference>
<dbReference type="InterPro" id="IPR004812">
    <property type="entry name" value="Efflux_drug-R_Bcr/CmlA"/>
</dbReference>
<evidence type="ECO:0000256" key="8">
    <source>
        <dbReference type="RuleBase" id="RU365088"/>
    </source>
</evidence>
<evidence type="ECO:0000256" key="4">
    <source>
        <dbReference type="ARBA" id="ARBA00022475"/>
    </source>
</evidence>
<dbReference type="GO" id="GO:0005886">
    <property type="term" value="C:plasma membrane"/>
    <property type="evidence" value="ECO:0007669"/>
    <property type="project" value="UniProtKB-SubCell"/>
</dbReference>
<dbReference type="PROSITE" id="PS50850">
    <property type="entry name" value="MFS"/>
    <property type="match status" value="1"/>
</dbReference>
<dbReference type="NCBIfam" id="TIGR00710">
    <property type="entry name" value="efflux_Bcr_CflA"/>
    <property type="match status" value="1"/>
</dbReference>
<dbReference type="Gene3D" id="1.20.1720.10">
    <property type="entry name" value="Multidrug resistance protein D"/>
    <property type="match status" value="1"/>
</dbReference>
<dbReference type="Proteomes" id="UP000193427">
    <property type="component" value="Chromosome"/>
</dbReference>
<dbReference type="RefSeq" id="WP_085754010.1">
    <property type="nucleotide sequence ID" value="NZ_BSPR01000012.1"/>
</dbReference>